<evidence type="ECO:0000259" key="2">
    <source>
        <dbReference type="Pfam" id="PF00155"/>
    </source>
</evidence>
<dbReference type="OrthoDB" id="7042322at2759"/>
<dbReference type="PRINTS" id="PR00753">
    <property type="entry name" value="ACCSYNTHASE"/>
</dbReference>
<feature type="domain" description="Aminotransferase class I/classII large" evidence="2">
    <location>
        <begin position="60"/>
        <end position="427"/>
    </location>
</feature>
<accession>A0A1R0GZI2</accession>
<name>A0A1R0GZI2_9FUNG</name>
<dbReference type="EMBL" id="LSSL01001691">
    <property type="protein sequence ID" value="OLY82285.1"/>
    <property type="molecule type" value="Genomic_DNA"/>
</dbReference>
<dbReference type="GO" id="GO:0006520">
    <property type="term" value="P:amino acid metabolic process"/>
    <property type="evidence" value="ECO:0007669"/>
    <property type="project" value="TreeGrafter"/>
</dbReference>
<dbReference type="Gene3D" id="3.90.1150.10">
    <property type="entry name" value="Aspartate Aminotransferase, domain 1"/>
    <property type="match status" value="1"/>
</dbReference>
<proteinExistence type="predicted"/>
<evidence type="ECO:0000313" key="4">
    <source>
        <dbReference type="Proteomes" id="UP000187455"/>
    </source>
</evidence>
<dbReference type="InterPro" id="IPR004839">
    <property type="entry name" value="Aminotransferase_I/II_large"/>
</dbReference>
<dbReference type="PANTHER" id="PTHR43795">
    <property type="entry name" value="BIFUNCTIONAL ASPARTATE AMINOTRANSFERASE AND GLUTAMATE/ASPARTATE-PREPHENATE AMINOTRANSFERASE-RELATED"/>
    <property type="match status" value="1"/>
</dbReference>
<dbReference type="STRING" id="133383.A0A1R0GZI2"/>
<dbReference type="Proteomes" id="UP000187455">
    <property type="component" value="Unassembled WGS sequence"/>
</dbReference>
<organism evidence="3 4">
    <name type="scientific">Smittium mucronatum</name>
    <dbReference type="NCBI Taxonomy" id="133383"/>
    <lineage>
        <taxon>Eukaryota</taxon>
        <taxon>Fungi</taxon>
        <taxon>Fungi incertae sedis</taxon>
        <taxon>Zoopagomycota</taxon>
        <taxon>Kickxellomycotina</taxon>
        <taxon>Harpellomycetes</taxon>
        <taxon>Harpellales</taxon>
        <taxon>Legeriomycetaceae</taxon>
        <taxon>Smittium</taxon>
    </lineage>
</organism>
<dbReference type="PANTHER" id="PTHR43795:SF39">
    <property type="entry name" value="AMINOTRANSFERASE CLASS I_CLASSII DOMAIN-CONTAINING PROTEIN"/>
    <property type="match status" value="1"/>
</dbReference>
<dbReference type="GO" id="GO:0030170">
    <property type="term" value="F:pyridoxal phosphate binding"/>
    <property type="evidence" value="ECO:0007669"/>
    <property type="project" value="InterPro"/>
</dbReference>
<reference evidence="3 4" key="1">
    <citation type="journal article" date="2016" name="Mol. Biol. Evol.">
        <title>Genome-Wide Survey of Gut Fungi (Harpellales) Reveals the First Horizontally Transferred Ubiquitin Gene from a Mosquito Host.</title>
        <authorList>
            <person name="Wang Y."/>
            <person name="White M.M."/>
            <person name="Kvist S."/>
            <person name="Moncalvo J.M."/>
        </authorList>
    </citation>
    <scope>NUCLEOTIDE SEQUENCE [LARGE SCALE GENOMIC DNA]</scope>
    <source>
        <strain evidence="3 4">ALG-7-W6</strain>
    </source>
</reference>
<comment type="caution">
    <text evidence="3">The sequence shown here is derived from an EMBL/GenBank/DDBJ whole genome shotgun (WGS) entry which is preliminary data.</text>
</comment>
<dbReference type="GO" id="GO:0008483">
    <property type="term" value="F:transaminase activity"/>
    <property type="evidence" value="ECO:0007669"/>
    <property type="project" value="TreeGrafter"/>
</dbReference>
<dbReference type="SUPFAM" id="SSF53383">
    <property type="entry name" value="PLP-dependent transferases"/>
    <property type="match status" value="1"/>
</dbReference>
<gene>
    <name evidence="3" type="ORF">AYI68_g3596</name>
</gene>
<dbReference type="Gene3D" id="3.40.640.10">
    <property type="entry name" value="Type I PLP-dependent aspartate aminotransferase-like (Major domain)"/>
    <property type="match status" value="1"/>
</dbReference>
<dbReference type="InterPro" id="IPR015422">
    <property type="entry name" value="PyrdxlP-dep_Trfase_small"/>
</dbReference>
<dbReference type="InterPro" id="IPR015421">
    <property type="entry name" value="PyrdxlP-dep_Trfase_major"/>
</dbReference>
<dbReference type="Pfam" id="PF00155">
    <property type="entry name" value="Aminotran_1_2"/>
    <property type="match status" value="1"/>
</dbReference>
<dbReference type="InterPro" id="IPR050478">
    <property type="entry name" value="Ethylene_sulfur-biosynth"/>
</dbReference>
<dbReference type="InterPro" id="IPR015424">
    <property type="entry name" value="PyrdxlP-dep_Trfase"/>
</dbReference>
<evidence type="ECO:0000313" key="3">
    <source>
        <dbReference type="EMBL" id="OLY82285.1"/>
    </source>
</evidence>
<dbReference type="CDD" id="cd00609">
    <property type="entry name" value="AAT_like"/>
    <property type="match status" value="1"/>
</dbReference>
<keyword evidence="4" id="KW-1185">Reference proteome</keyword>
<sequence length="451" mass="50572">MTRNFTLSNSTIENISDESPSLVASRNAMADPYHPVKNPNGILNLGIAANKLQGDLLIKKDLDYGNACGSEELRKSVSTLVNKYFNPISPVISSHIIVTNGVTSAMDKLASVICNHEEAVLVSEPYYSFLTTDVNLVAKAVVHGVPVPPSEIQSPSQVNYYESKYRELSSLGITVKMIILCNPHNPTGKVYSRAALEAILRFANKYDIYVIFDEIYALSVYRSPTKNIINSIGSSNNHSDELYTFESVLSFDNLNELIDPRLVVVVHGLSKDFCMNGFRVGWIISPFNSDIIKALSKISPFSYISAFTDRLVANILSDAEFIDVLTYTVRRNLLINYNKITAFLSQKNISYIPAQAGNFILIDIKPFLLIWKNNNLQPGESPITNIKDLTFDDEYQLWISSIEKGRIYYSSGVNIKAHEPGWVRLIFSQEWNSLKFGLERLIDFFERGSST</sequence>
<protein>
    <submittedName>
        <fullName evidence="3">1-aminocyclopropane-1-carboxylate synthase-like protein 1</fullName>
    </submittedName>
</protein>
<evidence type="ECO:0000256" key="1">
    <source>
        <dbReference type="ARBA" id="ARBA00022898"/>
    </source>
</evidence>
<keyword evidence="1" id="KW-0663">Pyridoxal phosphate</keyword>
<dbReference type="AlphaFoldDB" id="A0A1R0GZI2"/>